<dbReference type="OrthoDB" id="415825at2759"/>
<dbReference type="InterPro" id="IPR016169">
    <property type="entry name" value="FAD-bd_PCMH_sub2"/>
</dbReference>
<dbReference type="SUPFAM" id="SSF56176">
    <property type="entry name" value="FAD-binding/transporter-associated domain-like"/>
    <property type="match status" value="1"/>
</dbReference>
<evidence type="ECO:0000256" key="5">
    <source>
        <dbReference type="ARBA" id="ARBA00023002"/>
    </source>
</evidence>
<reference evidence="7 8" key="1">
    <citation type="journal article" date="2013" name="BMC Genomics">
        <title>The genome and transcriptome of the pine saprophyte Ophiostoma piceae, and a comparison with the bark beetle-associated pine pathogen Grosmannia clavigera.</title>
        <authorList>
            <person name="Haridas S."/>
            <person name="Wang Y."/>
            <person name="Lim L."/>
            <person name="Massoumi Alamouti S."/>
            <person name="Jackman S."/>
            <person name="Docking R."/>
            <person name="Robertson G."/>
            <person name="Birol I."/>
            <person name="Bohlmann J."/>
            <person name="Breuil C."/>
        </authorList>
    </citation>
    <scope>NUCLEOTIDE SEQUENCE [LARGE SCALE GENOMIC DNA]</scope>
    <source>
        <strain evidence="7 8">UAMH 11346</strain>
    </source>
</reference>
<evidence type="ECO:0000259" key="6">
    <source>
        <dbReference type="PROSITE" id="PS51387"/>
    </source>
</evidence>
<keyword evidence="8" id="KW-1185">Reference proteome</keyword>
<comment type="similarity">
    <text evidence="2">Belongs to the oxygen-dependent FAD-linked oxidoreductase family.</text>
</comment>
<dbReference type="eggNOG" id="ENOG502S6SS">
    <property type="taxonomic scope" value="Eukaryota"/>
</dbReference>
<dbReference type="STRING" id="1262450.S3BX48"/>
<keyword evidence="3" id="KW-0285">Flavoprotein</keyword>
<dbReference type="PROSITE" id="PS51387">
    <property type="entry name" value="FAD_PCMH"/>
    <property type="match status" value="1"/>
</dbReference>
<dbReference type="InterPro" id="IPR036318">
    <property type="entry name" value="FAD-bd_PCMH-like_sf"/>
</dbReference>
<organism evidence="7 8">
    <name type="scientific">Ophiostoma piceae (strain UAMH 11346)</name>
    <name type="common">Sap stain fungus</name>
    <dbReference type="NCBI Taxonomy" id="1262450"/>
    <lineage>
        <taxon>Eukaryota</taxon>
        <taxon>Fungi</taxon>
        <taxon>Dikarya</taxon>
        <taxon>Ascomycota</taxon>
        <taxon>Pezizomycotina</taxon>
        <taxon>Sordariomycetes</taxon>
        <taxon>Sordariomycetidae</taxon>
        <taxon>Ophiostomatales</taxon>
        <taxon>Ophiostomataceae</taxon>
        <taxon>Ophiostoma</taxon>
    </lineage>
</organism>
<protein>
    <submittedName>
        <fullName evidence="7">Fad bindingprotein</fullName>
    </submittedName>
</protein>
<dbReference type="Gene3D" id="3.40.462.20">
    <property type="match status" value="1"/>
</dbReference>
<name>S3BX48_OPHP1</name>
<keyword evidence="5" id="KW-0560">Oxidoreductase</keyword>
<evidence type="ECO:0000256" key="4">
    <source>
        <dbReference type="ARBA" id="ARBA00022827"/>
    </source>
</evidence>
<dbReference type="Proteomes" id="UP000016923">
    <property type="component" value="Unassembled WGS sequence"/>
</dbReference>
<dbReference type="HOGENOM" id="CLU_018354_9_1_1"/>
<dbReference type="Pfam" id="PF01565">
    <property type="entry name" value="FAD_binding_4"/>
    <property type="match status" value="1"/>
</dbReference>
<dbReference type="InterPro" id="IPR016166">
    <property type="entry name" value="FAD-bd_PCMH"/>
</dbReference>
<dbReference type="InterPro" id="IPR006094">
    <property type="entry name" value="Oxid_FAD_bind_N"/>
</dbReference>
<dbReference type="GO" id="GO:0016491">
    <property type="term" value="F:oxidoreductase activity"/>
    <property type="evidence" value="ECO:0007669"/>
    <property type="project" value="UniProtKB-KW"/>
</dbReference>
<dbReference type="PANTHER" id="PTHR42973">
    <property type="entry name" value="BINDING OXIDOREDUCTASE, PUTATIVE (AFU_ORTHOLOGUE AFUA_1G17690)-RELATED"/>
    <property type="match status" value="1"/>
</dbReference>
<keyword evidence="4" id="KW-0274">FAD</keyword>
<dbReference type="PANTHER" id="PTHR42973:SF39">
    <property type="entry name" value="FAD-BINDING PCMH-TYPE DOMAIN-CONTAINING PROTEIN"/>
    <property type="match status" value="1"/>
</dbReference>
<evidence type="ECO:0000313" key="7">
    <source>
        <dbReference type="EMBL" id="EPE04041.1"/>
    </source>
</evidence>
<dbReference type="InterPro" id="IPR050416">
    <property type="entry name" value="FAD-linked_Oxidoreductase"/>
</dbReference>
<dbReference type="EMBL" id="KE148163">
    <property type="protein sequence ID" value="EPE04041.1"/>
    <property type="molecule type" value="Genomic_DNA"/>
</dbReference>
<dbReference type="VEuPathDB" id="FungiDB:F503_04889"/>
<evidence type="ECO:0000256" key="3">
    <source>
        <dbReference type="ARBA" id="ARBA00022630"/>
    </source>
</evidence>
<dbReference type="InterPro" id="IPR016167">
    <property type="entry name" value="FAD-bd_PCMH_sub1"/>
</dbReference>
<evidence type="ECO:0000256" key="2">
    <source>
        <dbReference type="ARBA" id="ARBA00005466"/>
    </source>
</evidence>
<dbReference type="GO" id="GO:0071949">
    <property type="term" value="F:FAD binding"/>
    <property type="evidence" value="ECO:0007669"/>
    <property type="project" value="InterPro"/>
</dbReference>
<proteinExistence type="inferred from homology"/>
<evidence type="ECO:0000313" key="8">
    <source>
        <dbReference type="Proteomes" id="UP000016923"/>
    </source>
</evidence>
<evidence type="ECO:0000256" key="1">
    <source>
        <dbReference type="ARBA" id="ARBA00001974"/>
    </source>
</evidence>
<feature type="domain" description="FAD-binding PCMH-type" evidence="6">
    <location>
        <begin position="43"/>
        <end position="214"/>
    </location>
</feature>
<dbReference type="Gene3D" id="3.30.465.10">
    <property type="match status" value="1"/>
</dbReference>
<sequence length="487" mass="54491">MSTEQTLSIKYAASLPPSFPIIWREEAHYEKARVGRVFNYRRPARFPIAVVEATTEKHIVDTMRLASEIGCRVAVRSGGHSWAVWSVRDDSILIDLGKYHEFDLDDKTNVLKASPSTTGRLLNTLLSARGLMFQSGHCPEVAVGGFLLQGGMGWNCRTWGWSCEKVLAVDVVTADGRQLYCDKSKNRDLYWAARGSGPGFPAVVTRFHLQCIPAYTHMRSSGYIYALKDYRKAFEWAIKITPDFDADTEIVCVGSTPPGMSETHFMVLFVTFKNNDKEARAALQSAQDTAPPGHVVSWFASETSLPLQYDDQHAANPSGHRYAVDNSYIKNDADIVSVMEKAVTTLPSSKSFALWYGMNPCSRRSTANGTFPDMALSMQSDHYFATYAIWEDEKDDSRCQSWIKAIFAEAQVHSEGSYLGDADFQVRPTRFWDTEQGARLMAIRKKYDPQGRIAGYLDAGDKSRTDGLANVHEWEMEKGENGSEAKL</sequence>
<gene>
    <name evidence="7" type="ORF">F503_04889</name>
</gene>
<dbReference type="Gene3D" id="3.30.43.10">
    <property type="entry name" value="Uridine Diphospho-n-acetylenolpyruvylglucosamine Reductase, domain 2"/>
    <property type="match status" value="1"/>
</dbReference>
<dbReference type="AlphaFoldDB" id="S3BX48"/>
<dbReference type="OMA" id="NAYIRND"/>
<accession>S3BX48</accession>
<comment type="cofactor">
    <cofactor evidence="1">
        <name>FAD</name>
        <dbReference type="ChEBI" id="CHEBI:57692"/>
    </cofactor>
</comment>